<evidence type="ECO:0000313" key="2">
    <source>
        <dbReference type="EMBL" id="KAF2661065.1"/>
    </source>
</evidence>
<dbReference type="EMBL" id="MU004296">
    <property type="protein sequence ID" value="KAF2661065.1"/>
    <property type="molecule type" value="Genomic_DNA"/>
</dbReference>
<sequence>MSPLHTLSSSDHFRSHIGSWTVSLDPATSASSQNGLVLEPHASQHMTSSRATALIFAELPSSPPTSSDTSITPLERWMAETPRDEPWRPSPSARKDHFVAQNVDQHMSPRRSRARTTRTTSAVRKESPQPRCGG</sequence>
<evidence type="ECO:0000313" key="3">
    <source>
        <dbReference type="Proteomes" id="UP000799324"/>
    </source>
</evidence>
<keyword evidence="3" id="KW-1185">Reference proteome</keyword>
<feature type="compositionally biased region" description="Low complexity" evidence="1">
    <location>
        <begin position="64"/>
        <end position="73"/>
    </location>
</feature>
<feature type="region of interest" description="Disordered" evidence="1">
    <location>
        <begin position="59"/>
        <end position="134"/>
    </location>
</feature>
<reference evidence="2" key="1">
    <citation type="journal article" date="2020" name="Stud. Mycol.">
        <title>101 Dothideomycetes genomes: a test case for predicting lifestyles and emergence of pathogens.</title>
        <authorList>
            <person name="Haridas S."/>
            <person name="Albert R."/>
            <person name="Binder M."/>
            <person name="Bloem J."/>
            <person name="Labutti K."/>
            <person name="Salamov A."/>
            <person name="Andreopoulos B."/>
            <person name="Baker S."/>
            <person name="Barry K."/>
            <person name="Bills G."/>
            <person name="Bluhm B."/>
            <person name="Cannon C."/>
            <person name="Castanera R."/>
            <person name="Culley D."/>
            <person name="Daum C."/>
            <person name="Ezra D."/>
            <person name="Gonzalez J."/>
            <person name="Henrissat B."/>
            <person name="Kuo A."/>
            <person name="Liang C."/>
            <person name="Lipzen A."/>
            <person name="Lutzoni F."/>
            <person name="Magnuson J."/>
            <person name="Mondo S."/>
            <person name="Nolan M."/>
            <person name="Ohm R."/>
            <person name="Pangilinan J."/>
            <person name="Park H.-J."/>
            <person name="Ramirez L."/>
            <person name="Alfaro M."/>
            <person name="Sun H."/>
            <person name="Tritt A."/>
            <person name="Yoshinaga Y."/>
            <person name="Zwiers L.-H."/>
            <person name="Turgeon B."/>
            <person name="Goodwin S."/>
            <person name="Spatafora J."/>
            <person name="Crous P."/>
            <person name="Grigoriev I."/>
        </authorList>
    </citation>
    <scope>NUCLEOTIDE SEQUENCE</scope>
    <source>
        <strain evidence="2">CBS 122681</strain>
    </source>
</reference>
<evidence type="ECO:0000256" key="1">
    <source>
        <dbReference type="SAM" id="MobiDB-lite"/>
    </source>
</evidence>
<name>A0A6A6TLY1_9PLEO</name>
<accession>A0A6A6TLY1</accession>
<organism evidence="2 3">
    <name type="scientific">Lophiostoma macrostomum CBS 122681</name>
    <dbReference type="NCBI Taxonomy" id="1314788"/>
    <lineage>
        <taxon>Eukaryota</taxon>
        <taxon>Fungi</taxon>
        <taxon>Dikarya</taxon>
        <taxon>Ascomycota</taxon>
        <taxon>Pezizomycotina</taxon>
        <taxon>Dothideomycetes</taxon>
        <taxon>Pleosporomycetidae</taxon>
        <taxon>Pleosporales</taxon>
        <taxon>Lophiostomataceae</taxon>
        <taxon>Lophiostoma</taxon>
    </lineage>
</organism>
<feature type="compositionally biased region" description="Basic and acidic residues" evidence="1">
    <location>
        <begin position="77"/>
        <end position="98"/>
    </location>
</feature>
<dbReference type="Proteomes" id="UP000799324">
    <property type="component" value="Unassembled WGS sequence"/>
</dbReference>
<dbReference type="AlphaFoldDB" id="A0A6A6TLY1"/>
<protein>
    <submittedName>
        <fullName evidence="2">Uncharacterized protein</fullName>
    </submittedName>
</protein>
<proteinExistence type="predicted"/>
<gene>
    <name evidence="2" type="ORF">K491DRAFT_506278</name>
</gene>